<dbReference type="AlphaFoldDB" id="A0A0A9F861"/>
<name>A0A0A9F861_ARUDO</name>
<dbReference type="EMBL" id="GBRH01188686">
    <property type="protein sequence ID" value="JAE09210.1"/>
    <property type="molecule type" value="Transcribed_RNA"/>
</dbReference>
<accession>A0A0A9F861</accession>
<evidence type="ECO:0000256" key="1">
    <source>
        <dbReference type="SAM" id="MobiDB-lite"/>
    </source>
</evidence>
<evidence type="ECO:0000313" key="2">
    <source>
        <dbReference type="EMBL" id="JAE09210.1"/>
    </source>
</evidence>
<organism evidence="2">
    <name type="scientific">Arundo donax</name>
    <name type="common">Giant reed</name>
    <name type="synonym">Donax arundinaceus</name>
    <dbReference type="NCBI Taxonomy" id="35708"/>
    <lineage>
        <taxon>Eukaryota</taxon>
        <taxon>Viridiplantae</taxon>
        <taxon>Streptophyta</taxon>
        <taxon>Embryophyta</taxon>
        <taxon>Tracheophyta</taxon>
        <taxon>Spermatophyta</taxon>
        <taxon>Magnoliopsida</taxon>
        <taxon>Liliopsida</taxon>
        <taxon>Poales</taxon>
        <taxon>Poaceae</taxon>
        <taxon>PACMAD clade</taxon>
        <taxon>Arundinoideae</taxon>
        <taxon>Arundineae</taxon>
        <taxon>Arundo</taxon>
    </lineage>
</organism>
<sequence length="25" mass="2904">MLHKVVGRRGKHRDITSNREISNLS</sequence>
<proteinExistence type="predicted"/>
<protein>
    <submittedName>
        <fullName evidence="2">Uncharacterized protein</fullName>
    </submittedName>
</protein>
<feature type="region of interest" description="Disordered" evidence="1">
    <location>
        <begin position="1"/>
        <end position="25"/>
    </location>
</feature>
<reference evidence="2" key="1">
    <citation type="submission" date="2014-09" db="EMBL/GenBank/DDBJ databases">
        <authorList>
            <person name="Magalhaes I.L.F."/>
            <person name="Oliveira U."/>
            <person name="Santos F.R."/>
            <person name="Vidigal T.H.D.A."/>
            <person name="Brescovit A.D."/>
            <person name="Santos A.J."/>
        </authorList>
    </citation>
    <scope>NUCLEOTIDE SEQUENCE</scope>
    <source>
        <tissue evidence="2">Shoot tissue taken approximately 20 cm above the soil surface</tissue>
    </source>
</reference>
<reference evidence="2" key="2">
    <citation type="journal article" date="2015" name="Data Brief">
        <title>Shoot transcriptome of the giant reed, Arundo donax.</title>
        <authorList>
            <person name="Barrero R.A."/>
            <person name="Guerrero F.D."/>
            <person name="Moolhuijzen P."/>
            <person name="Goolsby J.A."/>
            <person name="Tidwell J."/>
            <person name="Bellgard S.E."/>
            <person name="Bellgard M.I."/>
        </authorList>
    </citation>
    <scope>NUCLEOTIDE SEQUENCE</scope>
    <source>
        <tissue evidence="2">Shoot tissue taken approximately 20 cm above the soil surface</tissue>
    </source>
</reference>
<feature type="compositionally biased region" description="Basic residues" evidence="1">
    <location>
        <begin position="1"/>
        <end position="12"/>
    </location>
</feature>